<feature type="compositionally biased region" description="Low complexity" evidence="1">
    <location>
        <begin position="712"/>
        <end position="727"/>
    </location>
</feature>
<evidence type="ECO:0000313" key="2">
    <source>
        <dbReference type="EMBL" id="KAK4500625.1"/>
    </source>
</evidence>
<feature type="compositionally biased region" description="Pro residues" evidence="1">
    <location>
        <begin position="694"/>
        <end position="703"/>
    </location>
</feature>
<proteinExistence type="predicted"/>
<organism evidence="2 3">
    <name type="scientific">Zasmidium cellare</name>
    <name type="common">Wine cellar mold</name>
    <name type="synonym">Racodium cellare</name>
    <dbReference type="NCBI Taxonomy" id="395010"/>
    <lineage>
        <taxon>Eukaryota</taxon>
        <taxon>Fungi</taxon>
        <taxon>Dikarya</taxon>
        <taxon>Ascomycota</taxon>
        <taxon>Pezizomycotina</taxon>
        <taxon>Dothideomycetes</taxon>
        <taxon>Dothideomycetidae</taxon>
        <taxon>Mycosphaerellales</taxon>
        <taxon>Mycosphaerellaceae</taxon>
        <taxon>Zasmidium</taxon>
    </lineage>
</organism>
<feature type="compositionally biased region" description="Low complexity" evidence="1">
    <location>
        <begin position="221"/>
        <end position="246"/>
    </location>
</feature>
<feature type="compositionally biased region" description="Basic residues" evidence="1">
    <location>
        <begin position="682"/>
        <end position="693"/>
    </location>
</feature>
<feature type="compositionally biased region" description="Acidic residues" evidence="1">
    <location>
        <begin position="1016"/>
        <end position="1036"/>
    </location>
</feature>
<feature type="compositionally biased region" description="Pro residues" evidence="1">
    <location>
        <begin position="948"/>
        <end position="959"/>
    </location>
</feature>
<dbReference type="Proteomes" id="UP001305779">
    <property type="component" value="Unassembled WGS sequence"/>
</dbReference>
<feature type="compositionally biased region" description="Basic residues" evidence="1">
    <location>
        <begin position="51"/>
        <end position="77"/>
    </location>
</feature>
<feature type="compositionally biased region" description="Acidic residues" evidence="1">
    <location>
        <begin position="101"/>
        <end position="121"/>
    </location>
</feature>
<feature type="compositionally biased region" description="Polar residues" evidence="1">
    <location>
        <begin position="359"/>
        <end position="376"/>
    </location>
</feature>
<feature type="compositionally biased region" description="Pro residues" evidence="1">
    <location>
        <begin position="768"/>
        <end position="780"/>
    </location>
</feature>
<feature type="compositionally biased region" description="Low complexity" evidence="1">
    <location>
        <begin position="629"/>
        <end position="681"/>
    </location>
</feature>
<feature type="compositionally biased region" description="Low complexity" evidence="1">
    <location>
        <begin position="175"/>
        <end position="184"/>
    </location>
</feature>
<feature type="compositionally biased region" description="Polar residues" evidence="1">
    <location>
        <begin position="306"/>
        <end position="317"/>
    </location>
</feature>
<feature type="compositionally biased region" description="Basic and acidic residues" evidence="1">
    <location>
        <begin position="123"/>
        <end position="132"/>
    </location>
</feature>
<feature type="compositionally biased region" description="Acidic residues" evidence="1">
    <location>
        <begin position="133"/>
        <end position="169"/>
    </location>
</feature>
<feature type="compositionally biased region" description="Basic and acidic residues" evidence="1">
    <location>
        <begin position="324"/>
        <end position="333"/>
    </location>
</feature>
<feature type="compositionally biased region" description="Polar residues" evidence="1">
    <location>
        <begin position="274"/>
        <end position="298"/>
    </location>
</feature>
<evidence type="ECO:0000313" key="3">
    <source>
        <dbReference type="Proteomes" id="UP001305779"/>
    </source>
</evidence>
<evidence type="ECO:0000256" key="1">
    <source>
        <dbReference type="SAM" id="MobiDB-lite"/>
    </source>
</evidence>
<accession>A0ABR0EHJ9</accession>
<reference evidence="2 3" key="1">
    <citation type="journal article" date="2023" name="G3 (Bethesda)">
        <title>A chromosome-level genome assembly of Zasmidium syzygii isolated from banana leaves.</title>
        <authorList>
            <person name="van Westerhoven A.C."/>
            <person name="Mehrabi R."/>
            <person name="Talebi R."/>
            <person name="Steentjes M.B.F."/>
            <person name="Corcolon B."/>
            <person name="Chong P.A."/>
            <person name="Kema G.H.J."/>
            <person name="Seidl M.F."/>
        </authorList>
    </citation>
    <scope>NUCLEOTIDE SEQUENCE [LARGE SCALE GENOMIC DNA]</scope>
    <source>
        <strain evidence="2 3">P124</strain>
    </source>
</reference>
<feature type="compositionally biased region" description="Low complexity" evidence="1">
    <location>
        <begin position="835"/>
        <end position="844"/>
    </location>
</feature>
<sequence length="1053" mass="109439">MSGRPKRNVKKPVKYEEEFAEPARNRTRAPARPATTPAPAAPTRSTTGRAAPKKAAPKKAAPKKAAPKKTTTKKTASKKPAASGSRKKPAASKGKKRARDDDDEEDEVPDEDADVDAEGDGESSPKRAKTGDEGGEEEVADDGPAEGGEEGVPDVGEDEVLPDADDEAPKDEATAPKTPAPGTTHDPRLEPSSGFSRPDMEGTPTDLTTTNPRPTPPNPTHPGTTSPTYPNRGSPTRPTTTPSSDPLESPKYERDPDHTEIVGRPFGAGGPSSPDKSPTGSAKSPTGTVKSPTGTAKSPTGAAKSPTGSAKSPTGSSPAVPPRSGDRVGERTRSGPAAARAGRDVGYDDFGDSILGPAGSSTPSGLFAPRSTSGPPTSGIIESRARARLADPYIGTWERERLIGLFPHLAPSAPSASLSDIPTGLTFGTTPADFVTDPEGFAAEVERGFACYAEYTASLTATADASRTSLFGESVRERTGDEGTSGLPEGPSELDAFDSTVAGDESRTSLFGESPRARIPFANIGTGGRAPGPSPFHPRHNEDGDDSTMEPDTSAFVPSPGPTFVDQTTDETGDDQVAANHDSTADPDGATELPEDDTAEDVTSTSFLVGAIEREIDQATMFEAGDGTSGTTPGRTSTAPATTARTPTAHSPTTRTPTARTPPARTPTARSPTVRSPTARRPSGRRPSARRPSPRSPTTPRPRSPLAGPPMTHETLANTTTTDTPTTNAALGDDGDEEDVDSTSFIVGRIENTIAQGDFGDDEADQAPAPPAPPVTPPRPIVRDRDGEVYSGSPTDSQYELMEPGLDAIYDESTPPRRREPPPPPAEPTAPPVVQPTVQPATRPAVEEATDTYSPTVESSQDEAEVPETPAQVYRRPGIRRAPSSTQPARDVGPPSASGLAHDESETRDGPRDGPGEVRRPIGRAAATAFTSLLGELGVTPDGGEVAGPPPTYPSPAAPPAAGHGRSLAEELEANRALLSGLGGAGDGDEEEETEVRGESEEPEEPPADPSHQPPPEDDDDDDDGSLFNDTQEEINEMGLAGGTPKLSKFFKK</sequence>
<feature type="compositionally biased region" description="Low complexity" evidence="1">
    <location>
        <begin position="28"/>
        <end position="50"/>
    </location>
</feature>
<comment type="caution">
    <text evidence="2">The sequence shown here is derived from an EMBL/GenBank/DDBJ whole genome shotgun (WGS) entry which is preliminary data.</text>
</comment>
<feature type="compositionally biased region" description="Basic residues" evidence="1">
    <location>
        <begin position="85"/>
        <end position="97"/>
    </location>
</feature>
<protein>
    <submittedName>
        <fullName evidence="2">Uncharacterized protein</fullName>
    </submittedName>
</protein>
<feature type="compositionally biased region" description="Pro residues" evidence="1">
    <location>
        <begin position="822"/>
        <end position="834"/>
    </location>
</feature>
<feature type="region of interest" description="Disordered" evidence="1">
    <location>
        <begin position="1"/>
        <end position="380"/>
    </location>
</feature>
<feature type="compositionally biased region" description="Basic and acidic residues" evidence="1">
    <location>
        <begin position="248"/>
        <end position="261"/>
    </location>
</feature>
<name>A0ABR0EHJ9_ZASCE</name>
<gene>
    <name evidence="2" type="ORF">PRZ48_008814</name>
</gene>
<feature type="compositionally biased region" description="Basic and acidic residues" evidence="1">
    <location>
        <begin position="13"/>
        <end position="24"/>
    </location>
</feature>
<feature type="compositionally biased region" description="Basic and acidic residues" evidence="1">
    <location>
        <begin position="901"/>
        <end position="920"/>
    </location>
</feature>
<feature type="region of interest" description="Disordered" evidence="1">
    <location>
        <begin position="473"/>
        <end position="1053"/>
    </location>
</feature>
<dbReference type="EMBL" id="JAXOVC010000006">
    <property type="protein sequence ID" value="KAK4500625.1"/>
    <property type="molecule type" value="Genomic_DNA"/>
</dbReference>
<feature type="compositionally biased region" description="Low complexity" evidence="1">
    <location>
        <begin position="203"/>
        <end position="212"/>
    </location>
</feature>
<feature type="compositionally biased region" description="Basic residues" evidence="1">
    <location>
        <begin position="1"/>
        <end position="12"/>
    </location>
</feature>
<keyword evidence="3" id="KW-1185">Reference proteome</keyword>